<name>R9GWI3_9SPHI</name>
<dbReference type="OrthoDB" id="894380at2"/>
<dbReference type="STRING" id="1150600.ADIARSV_3515"/>
<keyword evidence="2" id="KW-1185">Reference proteome</keyword>
<organism evidence="1 2">
    <name type="scientific">Arcticibacter svalbardensis MN12-7</name>
    <dbReference type="NCBI Taxonomy" id="1150600"/>
    <lineage>
        <taxon>Bacteria</taxon>
        <taxon>Pseudomonadati</taxon>
        <taxon>Bacteroidota</taxon>
        <taxon>Sphingobacteriia</taxon>
        <taxon>Sphingobacteriales</taxon>
        <taxon>Sphingobacteriaceae</taxon>
        <taxon>Arcticibacter</taxon>
    </lineage>
</organism>
<dbReference type="Proteomes" id="UP000014174">
    <property type="component" value="Unassembled WGS sequence"/>
</dbReference>
<reference evidence="1 2" key="1">
    <citation type="journal article" date="2013" name="Genome Announc.">
        <title>Draft Genome Sequence of Arcticibacter svalbardensis Strain MN12-7T, a Member of the Family Sphingobacteriaceae Isolated from an Arctic Soil Sample.</title>
        <authorList>
            <person name="Shivaji S."/>
            <person name="Ara S."/>
            <person name="Prasad S."/>
            <person name="Manasa B.P."/>
            <person name="Begum Z."/>
            <person name="Singh A."/>
            <person name="Kumar Pinnaka A."/>
        </authorList>
    </citation>
    <scope>NUCLEOTIDE SEQUENCE [LARGE SCALE GENOMIC DNA]</scope>
    <source>
        <strain evidence="1 2">MN12-7</strain>
    </source>
</reference>
<dbReference type="AlphaFoldDB" id="R9GWI3"/>
<evidence type="ECO:0000313" key="2">
    <source>
        <dbReference type="Proteomes" id="UP000014174"/>
    </source>
</evidence>
<comment type="caution">
    <text evidence="1">The sequence shown here is derived from an EMBL/GenBank/DDBJ whole genome shotgun (WGS) entry which is preliminary data.</text>
</comment>
<proteinExistence type="predicted"/>
<dbReference type="EMBL" id="AQPN01000118">
    <property type="protein sequence ID" value="EOR93304.1"/>
    <property type="molecule type" value="Genomic_DNA"/>
</dbReference>
<protein>
    <submittedName>
        <fullName evidence="1">Uncharacterized protein</fullName>
    </submittedName>
</protein>
<gene>
    <name evidence="1" type="ORF">ADIARSV_3515</name>
</gene>
<sequence length="199" mass="23131">MKITDRFSFGRYRGLTILEVYQGKPRIDKEMLEQYFNRKIEGIDPKSYGQNLLREVLTLEISDTLIRVVPFGLAFNKDYSETINLIFSSSNIAFNRSLGEYTHFQDFIGYKWSKNGIKEILTAGGCPEYINWCINEIDGFFIDPSELITLESYQVFRYTGIEVKQKVDDIYVYKAVNSPSEFNFPLTTIQANELNSEMQ</sequence>
<dbReference type="RefSeq" id="WP_016196743.1">
    <property type="nucleotide sequence ID" value="NZ_AQPN01000118.1"/>
</dbReference>
<accession>R9GWI3</accession>
<evidence type="ECO:0000313" key="1">
    <source>
        <dbReference type="EMBL" id="EOR93304.1"/>
    </source>
</evidence>